<comment type="caution">
    <text evidence="3">The sequence shown here is derived from an EMBL/GenBank/DDBJ whole genome shotgun (WGS) entry which is preliminary data.</text>
</comment>
<proteinExistence type="inferred from homology"/>
<dbReference type="RefSeq" id="WP_255890494.1">
    <property type="nucleotide sequence ID" value="NZ_JAFMZM010000003.1"/>
</dbReference>
<name>A0ABW2MWZ2_9ACTN</name>
<dbReference type="PROSITE" id="PS51257">
    <property type="entry name" value="PROKAR_LIPOPROTEIN"/>
    <property type="match status" value="1"/>
</dbReference>
<dbReference type="EMBL" id="JBHTCH010000001">
    <property type="protein sequence ID" value="MFC7358734.1"/>
    <property type="molecule type" value="Genomic_DNA"/>
</dbReference>
<sequence>MRRQIPLASLACLTMLSLAACGGGDADPAAYPESEITFVVPFAAGGPTDTVTRLIAEPMSKELGQQVVVQNVEGAGGTIAAGQVADEDGDGYQVLVHHIGMSTAPGLYPDLAYDPLEDFKTVGLVTDVPMTIVARPDFEPETLEELIAYVEENADTVTLANAGVGAASQLCGLLIEQATGVDLTEVPYDGTGPALTDLAGGQVDFMCDQTTNTVTQLQAEKIKGYAVTTPERIDALPDLPTTAEAGLPDVEVGVWHGLYVPADTPDEIVQKLTDALKVALADQNVIDKFADLGTTPVAEDQVTPEAHTAKLEEQIDLWTPIIEESGVTGG</sequence>
<reference evidence="4" key="1">
    <citation type="journal article" date="2019" name="Int. J. Syst. Evol. Microbiol.">
        <title>The Global Catalogue of Microorganisms (GCM) 10K type strain sequencing project: providing services to taxonomists for standard genome sequencing and annotation.</title>
        <authorList>
            <consortium name="The Broad Institute Genomics Platform"/>
            <consortium name="The Broad Institute Genome Sequencing Center for Infectious Disease"/>
            <person name="Wu L."/>
            <person name="Ma J."/>
        </authorList>
    </citation>
    <scope>NUCLEOTIDE SEQUENCE [LARGE SCALE GENOMIC DNA]</scope>
    <source>
        <strain evidence="4">FCH27</strain>
    </source>
</reference>
<dbReference type="Gene3D" id="3.40.190.10">
    <property type="entry name" value="Periplasmic binding protein-like II"/>
    <property type="match status" value="1"/>
</dbReference>
<evidence type="ECO:0000256" key="1">
    <source>
        <dbReference type="ARBA" id="ARBA00006987"/>
    </source>
</evidence>
<evidence type="ECO:0000256" key="2">
    <source>
        <dbReference type="SAM" id="SignalP"/>
    </source>
</evidence>
<dbReference type="PIRSF" id="PIRSF017082">
    <property type="entry name" value="YflP"/>
    <property type="match status" value="1"/>
</dbReference>
<dbReference type="Pfam" id="PF03401">
    <property type="entry name" value="TctC"/>
    <property type="match status" value="1"/>
</dbReference>
<evidence type="ECO:0000313" key="4">
    <source>
        <dbReference type="Proteomes" id="UP001596524"/>
    </source>
</evidence>
<organism evidence="3 4">
    <name type="scientific">Nocardioides astragali</name>
    <dbReference type="NCBI Taxonomy" id="1776736"/>
    <lineage>
        <taxon>Bacteria</taxon>
        <taxon>Bacillati</taxon>
        <taxon>Actinomycetota</taxon>
        <taxon>Actinomycetes</taxon>
        <taxon>Propionibacteriales</taxon>
        <taxon>Nocardioidaceae</taxon>
        <taxon>Nocardioides</taxon>
    </lineage>
</organism>
<dbReference type="Gene3D" id="3.40.190.150">
    <property type="entry name" value="Bordetella uptake gene, domain 1"/>
    <property type="match status" value="1"/>
</dbReference>
<keyword evidence="4" id="KW-1185">Reference proteome</keyword>
<feature type="signal peptide" evidence="2">
    <location>
        <begin position="1"/>
        <end position="19"/>
    </location>
</feature>
<gene>
    <name evidence="3" type="ORF">ACFQO6_00520</name>
</gene>
<evidence type="ECO:0000313" key="3">
    <source>
        <dbReference type="EMBL" id="MFC7358734.1"/>
    </source>
</evidence>
<dbReference type="InterPro" id="IPR005064">
    <property type="entry name" value="BUG"/>
</dbReference>
<dbReference type="PANTHER" id="PTHR42928:SF5">
    <property type="entry name" value="BLR1237 PROTEIN"/>
    <property type="match status" value="1"/>
</dbReference>
<dbReference type="InterPro" id="IPR042100">
    <property type="entry name" value="Bug_dom1"/>
</dbReference>
<feature type="chain" id="PRO_5045536062" evidence="2">
    <location>
        <begin position="20"/>
        <end position="330"/>
    </location>
</feature>
<comment type="similarity">
    <text evidence="1">Belongs to the UPF0065 (bug) family.</text>
</comment>
<protein>
    <submittedName>
        <fullName evidence="3">Tripartite tricarboxylate transporter substrate-binding protein</fullName>
    </submittedName>
</protein>
<dbReference type="PANTHER" id="PTHR42928">
    <property type="entry name" value="TRICARBOXYLATE-BINDING PROTEIN"/>
    <property type="match status" value="1"/>
</dbReference>
<accession>A0ABW2MWZ2</accession>
<dbReference type="Proteomes" id="UP001596524">
    <property type="component" value="Unassembled WGS sequence"/>
</dbReference>
<keyword evidence="2" id="KW-0732">Signal</keyword>
<dbReference type="SUPFAM" id="SSF53850">
    <property type="entry name" value="Periplasmic binding protein-like II"/>
    <property type="match status" value="1"/>
</dbReference>